<dbReference type="EMBL" id="BDCO01000002">
    <property type="protein sequence ID" value="GAT34249.1"/>
    <property type="molecule type" value="Genomic_DNA"/>
</dbReference>
<dbReference type="RefSeq" id="WP_153811433.1">
    <property type="nucleotide sequence ID" value="NZ_BDCO01000002.1"/>
</dbReference>
<keyword evidence="1" id="KW-1133">Transmembrane helix</keyword>
<organism evidence="2 3">
    <name type="scientific">Terrimicrobium sacchariphilum</name>
    <dbReference type="NCBI Taxonomy" id="690879"/>
    <lineage>
        <taxon>Bacteria</taxon>
        <taxon>Pseudomonadati</taxon>
        <taxon>Verrucomicrobiota</taxon>
        <taxon>Terrimicrobiia</taxon>
        <taxon>Terrimicrobiales</taxon>
        <taxon>Terrimicrobiaceae</taxon>
        <taxon>Terrimicrobium</taxon>
    </lineage>
</organism>
<accession>A0A146G994</accession>
<dbReference type="Gene3D" id="3.30.70.60">
    <property type="match status" value="1"/>
</dbReference>
<dbReference type="AlphaFoldDB" id="A0A146G994"/>
<name>A0A146G994_TERSA</name>
<dbReference type="InParanoid" id="A0A146G994"/>
<dbReference type="STRING" id="690879.TSACC_22674"/>
<dbReference type="InterPro" id="IPR014717">
    <property type="entry name" value="Transl_elong_EF1B/ribsomal_bS6"/>
</dbReference>
<feature type="transmembrane region" description="Helical" evidence="1">
    <location>
        <begin position="12"/>
        <end position="32"/>
    </location>
</feature>
<evidence type="ECO:0000256" key="1">
    <source>
        <dbReference type="SAM" id="Phobius"/>
    </source>
</evidence>
<proteinExistence type="predicted"/>
<evidence type="ECO:0000313" key="2">
    <source>
        <dbReference type="EMBL" id="GAT34249.1"/>
    </source>
</evidence>
<reference evidence="3" key="1">
    <citation type="journal article" date="2017" name="Genome Announc.">
        <title>Draft Genome Sequence of Terrimicrobium sacchariphilum NM-5T, a Facultative Anaerobic Soil Bacterium of the Class Spartobacteria.</title>
        <authorList>
            <person name="Qiu Y.L."/>
            <person name="Tourlousse D.M."/>
            <person name="Matsuura N."/>
            <person name="Ohashi A."/>
            <person name="Sekiguchi Y."/>
        </authorList>
    </citation>
    <scope>NUCLEOTIDE SEQUENCE [LARGE SCALE GENOMIC DNA]</scope>
    <source>
        <strain evidence="3">NM-5</strain>
    </source>
</reference>
<keyword evidence="1" id="KW-0472">Membrane</keyword>
<dbReference type="Proteomes" id="UP000076023">
    <property type="component" value="Unassembled WGS sequence"/>
</dbReference>
<evidence type="ECO:0000313" key="3">
    <source>
        <dbReference type="Proteomes" id="UP000076023"/>
    </source>
</evidence>
<dbReference type="OrthoDB" id="189939at2"/>
<dbReference type="Pfam" id="PF10741">
    <property type="entry name" value="T2SSM_b"/>
    <property type="match status" value="1"/>
</dbReference>
<protein>
    <submittedName>
        <fullName evidence="2">Type II secretion system (T2SS), protein M subtype b</fullName>
    </submittedName>
</protein>
<gene>
    <name evidence="2" type="ORF">TSACC_22674</name>
</gene>
<dbReference type="InterPro" id="IPR034756">
    <property type="entry name" value="T2SSM_b"/>
</dbReference>
<keyword evidence="3" id="KW-1185">Reference proteome</keyword>
<keyword evidence="1" id="KW-0812">Transmembrane</keyword>
<comment type="caution">
    <text evidence="2">The sequence shown here is derived from an EMBL/GenBank/DDBJ whole genome shotgun (WGS) entry which is preliminary data.</text>
</comment>
<sequence>MRRLSPSETRLLVIFGCVVALIVNLFVLRWYVGARNAALARLSDLRAMGVEYRSVVAERPIWEARQRWMEGNPPQAYAGWQTESAFAEEIQKSLQKEGITIDSQSLRESRHEGDLVRMELELSLKADLEHIVRWLYSIQQPGRYIVIEEMNLKCLDKGDTMIVRLRVTKIGKMEGVAKSS</sequence>